<organism evidence="1 2">
    <name type="scientific">Mycolicibacterium septicum DSM 44393</name>
    <dbReference type="NCBI Taxonomy" id="1341646"/>
    <lineage>
        <taxon>Bacteria</taxon>
        <taxon>Bacillati</taxon>
        <taxon>Actinomycetota</taxon>
        <taxon>Actinomycetes</taxon>
        <taxon>Mycobacteriales</taxon>
        <taxon>Mycobacteriaceae</taxon>
        <taxon>Mycolicibacterium</taxon>
    </lineage>
</organism>
<evidence type="ECO:0000313" key="2">
    <source>
        <dbReference type="Proteomes" id="UP000518188"/>
    </source>
</evidence>
<name>A0A7X6RWR9_9MYCO</name>
<accession>A0A7X6RWR9</accession>
<dbReference type="EMBL" id="JAAXPJ010000005">
    <property type="protein sequence ID" value="NKZ11991.1"/>
    <property type="molecule type" value="Genomic_DNA"/>
</dbReference>
<dbReference type="AlphaFoldDB" id="A0A7X6RWR9"/>
<sequence length="182" mass="19509">MIACTLDDREDGMRRFVRGMSATAALLGAVACTRISGGVPVAAPDAFPDLSNYPVVGNVYGTENTRQYFSGDTFTTPDGQRCSVNVRDYLHRLWCSGPRADRGGYWDTSFGPNTPATIKPADPPAADWKPRPGEFLPLPPAHKINLPAGMVCGVGPDPAAGMFACRAGEHGFVFTRTATRLF</sequence>
<gene>
    <name evidence="1" type="ORF">HGA11_13480</name>
</gene>
<dbReference type="Proteomes" id="UP000518188">
    <property type="component" value="Unassembled WGS sequence"/>
</dbReference>
<reference evidence="1 2" key="1">
    <citation type="submission" date="2020-04" db="EMBL/GenBank/DDBJ databases">
        <title>MicrobeNet Type strains.</title>
        <authorList>
            <person name="Nicholson A.C."/>
        </authorList>
    </citation>
    <scope>NUCLEOTIDE SEQUENCE [LARGE SCALE GENOMIC DNA]</scope>
    <source>
        <strain evidence="1 2">ATCC 700731</strain>
    </source>
</reference>
<comment type="caution">
    <text evidence="1">The sequence shown here is derived from an EMBL/GenBank/DDBJ whole genome shotgun (WGS) entry which is preliminary data.</text>
</comment>
<proteinExistence type="predicted"/>
<protein>
    <submittedName>
        <fullName evidence="1">Uncharacterized protein</fullName>
    </submittedName>
</protein>
<evidence type="ECO:0000313" key="1">
    <source>
        <dbReference type="EMBL" id="NKZ11991.1"/>
    </source>
</evidence>
<dbReference type="RefSeq" id="WP_049925544.1">
    <property type="nucleotide sequence ID" value="NZ_HG322953.1"/>
</dbReference>